<organism evidence="11">
    <name type="scientific">Pseudodiaptomus poplesia</name>
    <dbReference type="NCBI Taxonomy" id="213370"/>
    <lineage>
        <taxon>Eukaryota</taxon>
        <taxon>Metazoa</taxon>
        <taxon>Ecdysozoa</taxon>
        <taxon>Arthropoda</taxon>
        <taxon>Crustacea</taxon>
        <taxon>Multicrustacea</taxon>
        <taxon>Hexanauplia</taxon>
        <taxon>Copepoda</taxon>
        <taxon>Calanoida</taxon>
        <taxon>Pseudodiaptomidae</taxon>
        <taxon>Pseudodiaptomus</taxon>
    </lineage>
</organism>
<dbReference type="PIRSF" id="PIRSF031402">
    <property type="entry name" value="SYS1_homologue"/>
    <property type="match status" value="1"/>
</dbReference>
<dbReference type="PANTHER" id="PTHR12952:SF0">
    <property type="entry name" value="PROTEIN SYS1 HOMOLOG"/>
    <property type="match status" value="1"/>
</dbReference>
<reference evidence="11" key="1">
    <citation type="journal article" date="2017" name="Aquat. Toxicol.">
        <title>Spliced leader-based analyses reveal the effects of polycyclic aromatic hydrocarbons on gene expression in the copepod Pseudodiaptomus poplesia.</title>
        <authorList>
            <person name="Zhuang Y."/>
            <person name="Yang F."/>
            <person name="Xu D."/>
            <person name="Chen H."/>
            <person name="Zhang H."/>
            <person name="Liu G."/>
        </authorList>
    </citation>
    <scope>NUCLEOTIDE SEQUENCE</scope>
</reference>
<evidence type="ECO:0000256" key="1">
    <source>
        <dbReference type="ARBA" id="ARBA00004653"/>
    </source>
</evidence>
<name>A0A1S6GL61_9MAXI</name>
<evidence type="ECO:0000256" key="5">
    <source>
        <dbReference type="ARBA" id="ARBA00022692"/>
    </source>
</evidence>
<proteinExistence type="evidence at transcript level"/>
<evidence type="ECO:0000256" key="8">
    <source>
        <dbReference type="ARBA" id="ARBA00023034"/>
    </source>
</evidence>
<keyword evidence="8 10" id="KW-0333">Golgi apparatus</keyword>
<feature type="transmembrane region" description="Helical" evidence="10">
    <location>
        <begin position="12"/>
        <end position="36"/>
    </location>
</feature>
<dbReference type="Pfam" id="PF09801">
    <property type="entry name" value="SYS1"/>
    <property type="match status" value="1"/>
</dbReference>
<keyword evidence="4 10" id="KW-0813">Transport</keyword>
<comment type="subcellular location">
    <subcellularLocation>
        <location evidence="1 10">Golgi apparatus membrane</location>
        <topology evidence="1 10">Multi-pass membrane protein</topology>
    </subcellularLocation>
</comment>
<keyword evidence="7 10" id="KW-1133">Transmembrane helix</keyword>
<protein>
    <recommendedName>
        <fullName evidence="3 10">Protein SYS1 homolog</fullName>
    </recommendedName>
</protein>
<comment type="similarity">
    <text evidence="2 10">Belongs to the SYS1 family.</text>
</comment>
<feature type="transmembrane region" description="Helical" evidence="10">
    <location>
        <begin position="92"/>
        <end position="111"/>
    </location>
</feature>
<keyword evidence="5 10" id="KW-0812">Transmembrane</keyword>
<feature type="transmembrane region" description="Helical" evidence="10">
    <location>
        <begin position="117"/>
        <end position="138"/>
    </location>
</feature>
<dbReference type="PANTHER" id="PTHR12952">
    <property type="entry name" value="SYS1"/>
    <property type="match status" value="1"/>
</dbReference>
<evidence type="ECO:0000256" key="9">
    <source>
        <dbReference type="ARBA" id="ARBA00023136"/>
    </source>
</evidence>
<dbReference type="EMBL" id="KY314155">
    <property type="protein sequence ID" value="AQS22589.1"/>
    <property type="molecule type" value="mRNA"/>
</dbReference>
<dbReference type="GO" id="GO:0006895">
    <property type="term" value="P:Golgi to endosome transport"/>
    <property type="evidence" value="ECO:0007669"/>
    <property type="project" value="TreeGrafter"/>
</dbReference>
<keyword evidence="9 10" id="KW-0472">Membrane</keyword>
<sequence length="156" mass="17900">MAGQFRYTVWDPWMIICQITTLQCVFYVSLGLWITLFDVLSGNSRSLDQIFKYQELQGTSLNGKLLIAAYICNSLNCSLGLWYIVQRTKLCLDFACTVHLVHLIFCLWWNSGLPIAPSWWIINLVCTSILCVTGEFLCMRTELKYIPVNMAPKSDL</sequence>
<evidence type="ECO:0000256" key="3">
    <source>
        <dbReference type="ARBA" id="ARBA00014516"/>
    </source>
</evidence>
<feature type="transmembrane region" description="Helical" evidence="10">
    <location>
        <begin position="65"/>
        <end position="85"/>
    </location>
</feature>
<accession>A0A1S6GL61</accession>
<dbReference type="GO" id="GO:0005829">
    <property type="term" value="C:cytosol"/>
    <property type="evidence" value="ECO:0007669"/>
    <property type="project" value="GOC"/>
</dbReference>
<evidence type="ECO:0000256" key="7">
    <source>
        <dbReference type="ARBA" id="ARBA00022989"/>
    </source>
</evidence>
<evidence type="ECO:0000256" key="6">
    <source>
        <dbReference type="ARBA" id="ARBA00022927"/>
    </source>
</evidence>
<evidence type="ECO:0000256" key="4">
    <source>
        <dbReference type="ARBA" id="ARBA00022448"/>
    </source>
</evidence>
<dbReference type="AlphaFoldDB" id="A0A1S6GL61"/>
<dbReference type="GO" id="GO:0005802">
    <property type="term" value="C:trans-Golgi network"/>
    <property type="evidence" value="ECO:0007669"/>
    <property type="project" value="TreeGrafter"/>
</dbReference>
<dbReference type="GO" id="GO:0043001">
    <property type="term" value="P:Golgi to plasma membrane protein transport"/>
    <property type="evidence" value="ECO:0007669"/>
    <property type="project" value="TreeGrafter"/>
</dbReference>
<dbReference type="InterPro" id="IPR019185">
    <property type="entry name" value="Integral_membrane_SYS1-rel"/>
</dbReference>
<evidence type="ECO:0000256" key="2">
    <source>
        <dbReference type="ARBA" id="ARBA00008160"/>
    </source>
</evidence>
<dbReference type="GO" id="GO:0034067">
    <property type="term" value="P:protein localization to Golgi apparatus"/>
    <property type="evidence" value="ECO:0007669"/>
    <property type="project" value="TreeGrafter"/>
</dbReference>
<keyword evidence="6 10" id="KW-0653">Protein transport</keyword>
<comment type="function">
    <text evidence="10">Involved in protein trafficking.</text>
</comment>
<dbReference type="InterPro" id="IPR016973">
    <property type="entry name" value="Integral_membrane_SYS1"/>
</dbReference>
<evidence type="ECO:0000313" key="11">
    <source>
        <dbReference type="EMBL" id="AQS22589.1"/>
    </source>
</evidence>
<evidence type="ECO:0000256" key="10">
    <source>
        <dbReference type="PIRNR" id="PIRNR031402"/>
    </source>
</evidence>
<dbReference type="GO" id="GO:0000139">
    <property type="term" value="C:Golgi membrane"/>
    <property type="evidence" value="ECO:0007669"/>
    <property type="project" value="UniProtKB-SubCell"/>
</dbReference>